<evidence type="ECO:0000256" key="13">
    <source>
        <dbReference type="PIRNR" id="PIRNR016408"/>
    </source>
</evidence>
<dbReference type="Proteomes" id="UP000886520">
    <property type="component" value="Chromosome 22"/>
</dbReference>
<name>A0A9D4U6A6_ADICA</name>
<comment type="cofactor">
    <cofactor evidence="13 16">
        <name>Mg(2+)</name>
        <dbReference type="ChEBI" id="CHEBI:18420"/>
    </cofactor>
    <text evidence="13 16">Binds 1 Mg(2+) ion per subunit.</text>
</comment>
<dbReference type="GO" id="GO:0004610">
    <property type="term" value="F:phosphoacetylglucosamine mutase activity"/>
    <property type="evidence" value="ECO:0007669"/>
    <property type="project" value="UniProtKB-UniRule"/>
</dbReference>
<dbReference type="PANTHER" id="PTHR45955:SF1">
    <property type="entry name" value="PHOSPHOACETYLGLUCOSAMINE MUTASE"/>
    <property type="match status" value="1"/>
</dbReference>
<dbReference type="EMBL" id="JABFUD020000022">
    <property type="protein sequence ID" value="KAI5062150.1"/>
    <property type="molecule type" value="Genomic_DNA"/>
</dbReference>
<dbReference type="SUPFAM" id="SSF53738">
    <property type="entry name" value="Phosphoglucomutase, first 3 domains"/>
    <property type="match status" value="3"/>
</dbReference>
<proteinExistence type="inferred from homology"/>
<sequence>MELDPDRLLTAAAAFPPPEGVHFAYGTAGFRADASILDCAVFRAGIVAALRSLHTSSTIGLMITASHNPIQDNGVKIADCNGDMLCQDWEPFAESLANAHNPRDVLQVILDFIHKGNFFNSAASSGRVLLGRDTRPSGVRLLNAARQGVEAILGVDAAVMGVLTTPQLHWMVRASNRGHGASEQDYYSQLSHGFKCLLEMKPPGKGLITPWDGFIVDGANGVGASKLSRLQGIVKDLKLDIRNSGGEAEGLLNELVGADYVQKERKFPRHFGHLSELAKRCASLDGDADRIVFFYGEQAEGADAMNLRLLDGDKILTLFAMFIQNQLQELCSEVHEFPAINLGVVQTAYANGASTRFLKENLGIQVALTPTGVKHLHHKAAEFDIGLYFEANGHGTVLLKEEFLQVLRTFSPKSGTEGSRRSLQRLQAISEVVNQGIGDALSVLLLVEVALQYMGWSIQDWDSIYTDLPSRQLKVKVQDRTLIKTTDAETRVTHPLNLQAAIDVEAGKVSSGRAFVRPSGTEDVVRVYAEAGTQEEADSLARAVAIHVHELAKGVGAPP</sequence>
<keyword evidence="22" id="KW-1185">Reference proteome</keyword>
<dbReference type="EC" id="5.4.2.3" evidence="4 13"/>
<dbReference type="AlphaFoldDB" id="A0A9D4U6A6"/>
<dbReference type="InterPro" id="IPR016066">
    <property type="entry name" value="A-D-PHexomutase_CS"/>
</dbReference>
<dbReference type="SUPFAM" id="SSF55957">
    <property type="entry name" value="Phosphoglucomutase, C-terminal domain"/>
    <property type="match status" value="1"/>
</dbReference>
<evidence type="ECO:0000256" key="8">
    <source>
        <dbReference type="ARBA" id="ARBA00022990"/>
    </source>
</evidence>
<feature type="binding site" evidence="15">
    <location>
        <position position="526"/>
    </location>
    <ligand>
        <name>substrate</name>
    </ligand>
</feature>
<comment type="catalytic activity">
    <reaction evidence="1 13">
        <text>N-acetyl-alpha-D-glucosamine 1-phosphate = N-acetyl-D-glucosamine 6-phosphate</text>
        <dbReference type="Rhea" id="RHEA:23804"/>
        <dbReference type="ChEBI" id="CHEBI:57513"/>
        <dbReference type="ChEBI" id="CHEBI:57776"/>
        <dbReference type="EC" id="5.4.2.3"/>
    </reaction>
</comment>
<evidence type="ECO:0000313" key="22">
    <source>
        <dbReference type="Proteomes" id="UP000886520"/>
    </source>
</evidence>
<evidence type="ECO:0000256" key="10">
    <source>
        <dbReference type="ARBA" id="ARBA00023277"/>
    </source>
</evidence>
<feature type="binding site" evidence="16">
    <location>
        <position position="289"/>
    </location>
    <ligand>
        <name>Mg(2+)</name>
        <dbReference type="ChEBI" id="CHEBI:18420"/>
    </ligand>
</feature>
<dbReference type="Pfam" id="PF02878">
    <property type="entry name" value="PGM_PMM_I"/>
    <property type="match status" value="2"/>
</dbReference>
<dbReference type="Gene3D" id="3.40.120.10">
    <property type="entry name" value="Alpha-D-Glucose-1,6-Bisphosphate, subunit A, domain 3"/>
    <property type="match status" value="2"/>
</dbReference>
<dbReference type="InterPro" id="IPR016055">
    <property type="entry name" value="A-D-PHexomutase_a/b/a-I/II/III"/>
</dbReference>
<dbReference type="Pfam" id="PF00408">
    <property type="entry name" value="PGM_PMM_IV"/>
    <property type="match status" value="1"/>
</dbReference>
<accession>A0A9D4U6A6</accession>
<evidence type="ECO:0000256" key="9">
    <source>
        <dbReference type="ARBA" id="ARBA00023235"/>
    </source>
</evidence>
<keyword evidence="7 13" id="KW-0460">Magnesium</keyword>
<dbReference type="InterPro" id="IPR005844">
    <property type="entry name" value="A-D-PHexomutase_a/b/a-I"/>
</dbReference>
<keyword evidence="9 13" id="KW-0413">Isomerase</keyword>
<organism evidence="21 22">
    <name type="scientific">Adiantum capillus-veneris</name>
    <name type="common">Maidenhair fern</name>
    <dbReference type="NCBI Taxonomy" id="13818"/>
    <lineage>
        <taxon>Eukaryota</taxon>
        <taxon>Viridiplantae</taxon>
        <taxon>Streptophyta</taxon>
        <taxon>Embryophyta</taxon>
        <taxon>Tracheophyta</taxon>
        <taxon>Polypodiopsida</taxon>
        <taxon>Polypodiidae</taxon>
        <taxon>Polypodiales</taxon>
        <taxon>Pteridineae</taxon>
        <taxon>Pteridaceae</taxon>
        <taxon>Vittarioideae</taxon>
        <taxon>Adiantum</taxon>
    </lineage>
</organism>
<feature type="binding site" evidence="15">
    <location>
        <begin position="517"/>
        <end position="521"/>
    </location>
    <ligand>
        <name>substrate</name>
    </ligand>
</feature>
<keyword evidence="8" id="KW-0007">Acetylation</keyword>
<dbReference type="InterPro" id="IPR016657">
    <property type="entry name" value="PAGM"/>
</dbReference>
<evidence type="ECO:0000256" key="16">
    <source>
        <dbReference type="PIRSR" id="PIRSR016408-3"/>
    </source>
</evidence>
<dbReference type="Pfam" id="PF21404">
    <property type="entry name" value="AMG1_III"/>
    <property type="match status" value="1"/>
</dbReference>
<evidence type="ECO:0000256" key="15">
    <source>
        <dbReference type="PIRSR" id="PIRSR016408-2"/>
    </source>
</evidence>
<evidence type="ECO:0000259" key="18">
    <source>
        <dbReference type="Pfam" id="PF02878"/>
    </source>
</evidence>
<feature type="domain" description="Alpha-D-phosphohexomutase alpha/beta/alpha" evidence="18">
    <location>
        <begin position="119"/>
        <end position="176"/>
    </location>
</feature>
<feature type="domain" description="Alpha-D-phosphohexomutase C-terminal" evidence="17">
    <location>
        <begin position="492"/>
        <end position="545"/>
    </location>
</feature>
<dbReference type="GO" id="GO:0006048">
    <property type="term" value="P:UDP-N-acetylglucosamine biosynthetic process"/>
    <property type="evidence" value="ECO:0007669"/>
    <property type="project" value="UniProtKB-UniRule"/>
</dbReference>
<dbReference type="OrthoDB" id="1928at2759"/>
<comment type="function">
    <text evidence="11">Catalyzes the conversion of GlcNAc-6-P into GlcNAc-1-P during the synthesis of uridine diphosphate/UDP-GlcNAc, a sugar nucleotide critical to multiple glycosylation pathways including protein N- and O-glycosylation.</text>
</comment>
<evidence type="ECO:0000256" key="14">
    <source>
        <dbReference type="PIRSR" id="PIRSR016408-1"/>
    </source>
</evidence>
<dbReference type="GO" id="GO:0000287">
    <property type="term" value="F:magnesium ion binding"/>
    <property type="evidence" value="ECO:0007669"/>
    <property type="project" value="InterPro"/>
</dbReference>
<comment type="similarity">
    <text evidence="3 13">Belongs to the phosphohexose mutase family.</text>
</comment>
<evidence type="ECO:0000256" key="6">
    <source>
        <dbReference type="ARBA" id="ARBA00022723"/>
    </source>
</evidence>
<dbReference type="FunFam" id="3.30.310.50:FF:000003">
    <property type="entry name" value="Phosphoacetylglucosamine mutase"/>
    <property type="match status" value="1"/>
</dbReference>
<comment type="pathway">
    <text evidence="2 13">Nucleotide-sugar biosynthesis; UDP-N-acetyl-alpha-D-glucosamine biosynthesis; N-acetyl-alpha-D-glucosamine 1-phosphate from alpha-D-glucosamine 6-phosphate (route I): step 2/2.</text>
</comment>
<evidence type="ECO:0000259" key="17">
    <source>
        <dbReference type="Pfam" id="PF00408"/>
    </source>
</evidence>
<feature type="active site" description="Phosphoserine intermediate" evidence="14">
    <location>
        <position position="66"/>
    </location>
</feature>
<comment type="function">
    <text evidence="13">Interconverts GlcNAc-6-P and GlcNAc-1-P.</text>
</comment>
<evidence type="ECO:0000256" key="7">
    <source>
        <dbReference type="ARBA" id="ARBA00022842"/>
    </source>
</evidence>
<dbReference type="PROSITE" id="PS00710">
    <property type="entry name" value="PGM_PMM"/>
    <property type="match status" value="1"/>
</dbReference>
<protein>
    <recommendedName>
        <fullName evidence="12 13">Phosphoacetylglucosamine mutase</fullName>
        <shortName evidence="13">PAGM</shortName>
        <ecNumber evidence="4 13">5.4.2.3</ecNumber>
    </recommendedName>
    <alternativeName>
        <fullName evidence="13">Acetylglucosamine phosphomutase</fullName>
    </alternativeName>
    <alternativeName>
        <fullName evidence="13">N-acetylglucosamine-phosphate mutase</fullName>
    </alternativeName>
</protein>
<feature type="binding site" evidence="16">
    <location>
        <position position="285"/>
    </location>
    <ligand>
        <name>Mg(2+)</name>
        <dbReference type="ChEBI" id="CHEBI:18420"/>
    </ligand>
</feature>
<dbReference type="InterPro" id="IPR005843">
    <property type="entry name" value="A-D-PHexomutase_C"/>
</dbReference>
<dbReference type="PIRSF" id="PIRSF016408">
    <property type="entry name" value="PAGM"/>
    <property type="match status" value="1"/>
</dbReference>
<feature type="domain" description="Phosphoacetylglucosamine mutase AMG1" evidence="20">
    <location>
        <begin position="181"/>
        <end position="292"/>
    </location>
</feature>
<dbReference type="CDD" id="cd03086">
    <property type="entry name" value="PGM3"/>
    <property type="match status" value="1"/>
</dbReference>
<dbReference type="Pfam" id="PF21405">
    <property type="entry name" value="AMG1_II"/>
    <property type="match status" value="1"/>
</dbReference>
<evidence type="ECO:0000256" key="3">
    <source>
        <dbReference type="ARBA" id="ARBA00010231"/>
    </source>
</evidence>
<dbReference type="Gene3D" id="3.30.310.50">
    <property type="entry name" value="Alpha-D-phosphohexomutase, C-terminal domain"/>
    <property type="match status" value="1"/>
</dbReference>
<dbReference type="FunFam" id="3.40.120.10:FF:000013">
    <property type="entry name" value="Phosphoacetylglucosamine mutase"/>
    <property type="match status" value="1"/>
</dbReference>
<evidence type="ECO:0000259" key="19">
    <source>
        <dbReference type="Pfam" id="PF21404"/>
    </source>
</evidence>
<dbReference type="InterPro" id="IPR049023">
    <property type="entry name" value="AMG1_II"/>
</dbReference>
<evidence type="ECO:0000259" key="20">
    <source>
        <dbReference type="Pfam" id="PF21405"/>
    </source>
</evidence>
<keyword evidence="6 13" id="KW-0479">Metal-binding</keyword>
<feature type="binding site" evidence="15">
    <location>
        <begin position="390"/>
        <end position="392"/>
    </location>
    <ligand>
        <name>substrate</name>
    </ligand>
</feature>
<feature type="binding site" description="via phosphate group" evidence="16">
    <location>
        <position position="66"/>
    </location>
    <ligand>
        <name>Mg(2+)</name>
        <dbReference type="ChEBI" id="CHEBI:18420"/>
    </ligand>
</feature>
<evidence type="ECO:0000256" key="5">
    <source>
        <dbReference type="ARBA" id="ARBA00022553"/>
    </source>
</evidence>
<dbReference type="InterPro" id="IPR049022">
    <property type="entry name" value="AMG1_III"/>
</dbReference>
<keyword evidence="10" id="KW-0119">Carbohydrate metabolism</keyword>
<feature type="binding site" evidence="16">
    <location>
        <position position="287"/>
    </location>
    <ligand>
        <name>Mg(2+)</name>
        <dbReference type="ChEBI" id="CHEBI:18420"/>
    </ligand>
</feature>
<evidence type="ECO:0000256" key="4">
    <source>
        <dbReference type="ARBA" id="ARBA00012731"/>
    </source>
</evidence>
<evidence type="ECO:0000256" key="12">
    <source>
        <dbReference type="ARBA" id="ARBA00070218"/>
    </source>
</evidence>
<feature type="domain" description="Phosphoacetylglucosamine mutase AMG1" evidence="19">
    <location>
        <begin position="311"/>
        <end position="456"/>
    </location>
</feature>
<gene>
    <name evidence="21" type="ORF">GOP47_0022689</name>
</gene>
<reference evidence="21" key="1">
    <citation type="submission" date="2021-01" db="EMBL/GenBank/DDBJ databases">
        <title>Adiantum capillus-veneris genome.</title>
        <authorList>
            <person name="Fang Y."/>
            <person name="Liao Q."/>
        </authorList>
    </citation>
    <scope>NUCLEOTIDE SEQUENCE</scope>
    <source>
        <strain evidence="21">H3</strain>
        <tissue evidence="21">Leaf</tissue>
    </source>
</reference>
<feature type="domain" description="Alpha-D-phosphohexomutase alpha/beta/alpha" evidence="18">
    <location>
        <begin position="55"/>
        <end position="87"/>
    </location>
</feature>
<dbReference type="FunFam" id="3.40.120.10:FF:000015">
    <property type="entry name" value="Phosphoacetylglucosamine mutase"/>
    <property type="match status" value="1"/>
</dbReference>
<evidence type="ECO:0000256" key="2">
    <source>
        <dbReference type="ARBA" id="ARBA00004865"/>
    </source>
</evidence>
<dbReference type="GO" id="GO:0005975">
    <property type="term" value="P:carbohydrate metabolic process"/>
    <property type="evidence" value="ECO:0007669"/>
    <property type="project" value="InterPro"/>
</dbReference>
<comment type="caution">
    <text evidence="21">The sequence shown here is derived from an EMBL/GenBank/DDBJ whole genome shotgun (WGS) entry which is preliminary data.</text>
</comment>
<dbReference type="InterPro" id="IPR036900">
    <property type="entry name" value="A-D-PHexomutase_C_sf"/>
</dbReference>
<evidence type="ECO:0000256" key="11">
    <source>
        <dbReference type="ARBA" id="ARBA00060228"/>
    </source>
</evidence>
<keyword evidence="5" id="KW-0597">Phosphoprotein</keyword>
<dbReference type="PANTHER" id="PTHR45955">
    <property type="entry name" value="PHOSPHOACETYLGLUCOSAMINE MUTASE"/>
    <property type="match status" value="1"/>
</dbReference>
<evidence type="ECO:0000313" key="21">
    <source>
        <dbReference type="EMBL" id="KAI5062150.1"/>
    </source>
</evidence>
<evidence type="ECO:0000256" key="1">
    <source>
        <dbReference type="ARBA" id="ARBA00000558"/>
    </source>
</evidence>